<feature type="region of interest" description="Disordered" evidence="2">
    <location>
        <begin position="939"/>
        <end position="987"/>
    </location>
</feature>
<dbReference type="EMBL" id="JAWRVI010000007">
    <property type="protein sequence ID" value="KAK4092954.1"/>
    <property type="molecule type" value="Genomic_DNA"/>
</dbReference>
<dbReference type="PROSITE" id="PS00166">
    <property type="entry name" value="ENOYL_COA_HYDRATASE"/>
    <property type="match status" value="1"/>
</dbReference>
<dbReference type="InterPro" id="IPR029045">
    <property type="entry name" value="ClpP/crotonase-like_dom_sf"/>
</dbReference>
<protein>
    <recommendedName>
        <fullName evidence="3">PWI domain-containing protein</fullName>
    </recommendedName>
</protein>
<reference evidence="4 5" key="1">
    <citation type="journal article" date="2024" name="Microbiol. Resour. Announc.">
        <title>Genome annotations for the ascomycete fungi Trichoderma harzianum, Trichoderma aggressivum, and Purpureocillium lilacinum.</title>
        <authorList>
            <person name="Beijen E.P.W."/>
            <person name="Ohm R.A."/>
        </authorList>
    </citation>
    <scope>NUCLEOTIDE SEQUENCE [LARGE SCALE GENOMIC DNA]</scope>
    <source>
        <strain evidence="4 5">CBS 150709</strain>
    </source>
</reference>
<evidence type="ECO:0000259" key="3">
    <source>
        <dbReference type="PROSITE" id="PS51025"/>
    </source>
</evidence>
<feature type="region of interest" description="Disordered" evidence="2">
    <location>
        <begin position="1159"/>
        <end position="1180"/>
    </location>
</feature>
<sequence>MGAPPGGLGTDAPSSPESYTVARSDDEMSIDSNTLLPPGPPPGMGLAAPGMAPPPGMGGTPPGVQGFNAPSTSSRPGGLPASFQPPANMPNINFNAPVIRLGTGAPSGRGDGPSTSSGGRPGLGSDSRGEPGRDRVGRDREQPQILIPPTPDEKLRSLVLYQIPESLTREEDVRNLCSAVGRLLSWDISTSLWPRHKDKKFGFALFDDEDAISIALKLFKEETFEVPVKRQPGVAEPPKDDDNYEGIEKTRLLVNVDEVIAEHQESLAESQAGDPDFQARLDAARRAVKQVQRELFYPPLSTRTDATNDTPMGNTDAPSNVEVVNISIAQEDELADIPAEMREVVAKEIAAFRERSNQRDMERLRREEEIAGRHQRQNDTSANNIPVGPRGGAVSSAPTGPKGQNGTDRGISFVNGSGAHHESENEDTDASDNELERRRIQRREDEDHKKYLEMERKWLKRERIRQQALEREQERERQEAELSKRRRDEQFAREKAWDDDVEAARKTHPYYRDRAEWERKRAIDRAIEEAADDADRREEEEEKRREQEQLERARGQADSFLDQQDREMSQRPAAAAPAPAPFKLSLGAAAQRAQASRAVPQRRTIAEVENLLDDEDNEPVAKRPLIPLQMEPLSSGAGMTEEEISQAVRSLAQEIPTDKDGLWDWEVKWEYMDEGIIRDRLRPFVEKKIVEYLGVQEEMLVETVEEHIRKRGTAAGLVEELEGALDEEAEDLVKKLWRMVIFFTECEKRGLPACDAVAASPFTRRDDEQIWTFPPSRRRFWLLARYEALVPSLTPVYLQMGIQSDIDMGGIEHITHGLGGRDGHRECHDDLHFSRRVWRDQTLALGCSKRELFMYKHLFRFFRGRPRWRPAATGLTGGCTAKSFYPPRRKPKGLREDETTTTWAVDSTVRAFGGPMGVRAAFAHDHIDVRKAALGAEERSSTVRGARRPVPGAEVEVPRFPNPTAAASPARADAQTSTSRGGFPQIPAMTSSERHLIRRKLYDGNRIGAALFCHDIYSWTLAGHRLSPYTGFISSHQATKSPPQQQPTHTTMNVDKKGLYNLVGGPQSDTSAAPGTPTFHSAPPPVPDTLIAFPRPHVLLVTLNRPAHLNAVTRAQHAALHQLWTWFDAEPWLRCAVVTGGGGARAFSAGADLKEWDGQNERGERTAETRDDGWAEGGFGGLSNRRGKKPVLAAVNGLCLGGAMEMVLNADMVLAREGATFGLPEVRVGVVAVAGALPRLVRTVGRQRAGEMALLGRTDYTAEEMKEWGIVNRVVRASSSSSTPGLWSSPSSTRGASAKAAKKLSKEQQQKQKQQQKEADLAAANATVEEALRWAATMAAECSPDSVIVSREGLLGGWEAEDPQASTRRVEAGVYRRMDGGDNMREGVRAFVEKRKPAWKDSKL</sequence>
<dbReference type="Gene3D" id="1.10.12.10">
    <property type="entry name" value="Lyase 2-enoyl-coa Hydratase, Chain A, domain 2"/>
    <property type="match status" value="1"/>
</dbReference>
<organism evidence="4 5">
    <name type="scientific">Purpureocillium lilacinum</name>
    <name type="common">Paecilomyces lilacinus</name>
    <dbReference type="NCBI Taxonomy" id="33203"/>
    <lineage>
        <taxon>Eukaryota</taxon>
        <taxon>Fungi</taxon>
        <taxon>Dikarya</taxon>
        <taxon>Ascomycota</taxon>
        <taxon>Pezizomycotina</taxon>
        <taxon>Sordariomycetes</taxon>
        <taxon>Hypocreomycetidae</taxon>
        <taxon>Hypocreales</taxon>
        <taxon>Ophiocordycipitaceae</taxon>
        <taxon>Purpureocillium</taxon>
    </lineage>
</organism>
<feature type="region of interest" description="Disordered" evidence="2">
    <location>
        <begin position="469"/>
        <end position="495"/>
    </location>
</feature>
<evidence type="ECO:0000313" key="5">
    <source>
        <dbReference type="Proteomes" id="UP001287286"/>
    </source>
</evidence>
<comment type="similarity">
    <text evidence="1">Belongs to the enoyl-CoA hydratase/isomerase family.</text>
</comment>
<feature type="region of interest" description="Disordered" evidence="2">
    <location>
        <begin position="368"/>
        <end position="441"/>
    </location>
</feature>
<feature type="compositionally biased region" description="Low complexity" evidence="2">
    <location>
        <begin position="965"/>
        <end position="974"/>
    </location>
</feature>
<feature type="compositionally biased region" description="Acidic residues" evidence="2">
    <location>
        <begin position="424"/>
        <end position="433"/>
    </location>
</feature>
<evidence type="ECO:0000256" key="2">
    <source>
        <dbReference type="SAM" id="MobiDB-lite"/>
    </source>
</evidence>
<comment type="caution">
    <text evidence="4">The sequence shown here is derived from an EMBL/GenBank/DDBJ whole genome shotgun (WGS) entry which is preliminary data.</text>
</comment>
<feature type="compositionally biased region" description="Basic and acidic residues" evidence="2">
    <location>
        <begin position="1159"/>
        <end position="1173"/>
    </location>
</feature>
<dbReference type="InterPro" id="IPR018376">
    <property type="entry name" value="Enoyl-CoA_hyd/isom_CS"/>
</dbReference>
<dbReference type="InterPro" id="IPR001753">
    <property type="entry name" value="Enoyl-CoA_hydra/iso"/>
</dbReference>
<evidence type="ECO:0000256" key="1">
    <source>
        <dbReference type="RuleBase" id="RU003707"/>
    </source>
</evidence>
<dbReference type="SMART" id="SM00311">
    <property type="entry name" value="PWI"/>
    <property type="match status" value="1"/>
</dbReference>
<feature type="compositionally biased region" description="Basic and acidic residues" evidence="2">
    <location>
        <begin position="530"/>
        <end position="555"/>
    </location>
</feature>
<feature type="compositionally biased region" description="Polar residues" evidence="2">
    <location>
        <begin position="396"/>
        <end position="407"/>
    </location>
</feature>
<feature type="compositionally biased region" description="Basic and acidic residues" evidence="2">
    <location>
        <begin position="1304"/>
        <end position="1319"/>
    </location>
</feature>
<name>A0ABR0C9A2_PURLI</name>
<gene>
    <name evidence="4" type="ORF">Purlil1_2879</name>
</gene>
<dbReference type="InterPro" id="IPR014748">
    <property type="entry name" value="Enoyl-CoA_hydra_C"/>
</dbReference>
<feature type="compositionally biased region" description="Basic and acidic residues" evidence="2">
    <location>
        <begin position="127"/>
        <end position="142"/>
    </location>
</feature>
<dbReference type="InterPro" id="IPR035979">
    <property type="entry name" value="RBD_domain_sf"/>
</dbReference>
<dbReference type="InterPro" id="IPR052768">
    <property type="entry name" value="RBM25"/>
</dbReference>
<dbReference type="InterPro" id="IPR002483">
    <property type="entry name" value="PWI_dom"/>
</dbReference>
<dbReference type="SUPFAM" id="SSF54928">
    <property type="entry name" value="RNA-binding domain, RBD"/>
    <property type="match status" value="1"/>
</dbReference>
<dbReference type="Pfam" id="PF00378">
    <property type="entry name" value="ECH_1"/>
    <property type="match status" value="1"/>
</dbReference>
<feature type="region of interest" description="Disordered" evidence="2">
    <location>
        <begin position="1279"/>
        <end position="1319"/>
    </location>
</feature>
<dbReference type="CDD" id="cd06558">
    <property type="entry name" value="crotonase-like"/>
    <property type="match status" value="1"/>
</dbReference>
<dbReference type="Gene3D" id="1.20.1390.10">
    <property type="entry name" value="PWI domain"/>
    <property type="match status" value="1"/>
</dbReference>
<accession>A0ABR0C9A2</accession>
<feature type="region of interest" description="Disordered" evidence="2">
    <location>
        <begin position="1"/>
        <end position="151"/>
    </location>
</feature>
<keyword evidence="5" id="KW-1185">Reference proteome</keyword>
<dbReference type="Pfam" id="PF01480">
    <property type="entry name" value="PWI"/>
    <property type="match status" value="1"/>
</dbReference>
<dbReference type="SUPFAM" id="SSF52096">
    <property type="entry name" value="ClpP/crotonase"/>
    <property type="match status" value="1"/>
</dbReference>
<dbReference type="Gene3D" id="3.90.226.10">
    <property type="entry name" value="2-enoyl-CoA Hydratase, Chain A, domain 1"/>
    <property type="match status" value="1"/>
</dbReference>
<feature type="compositionally biased region" description="Low complexity" evidence="2">
    <location>
        <begin position="1279"/>
        <end position="1299"/>
    </location>
</feature>
<dbReference type="PROSITE" id="PS51025">
    <property type="entry name" value="PWI"/>
    <property type="match status" value="1"/>
</dbReference>
<evidence type="ECO:0000313" key="4">
    <source>
        <dbReference type="EMBL" id="KAK4092954.1"/>
    </source>
</evidence>
<dbReference type="PANTHER" id="PTHR18806:SF4">
    <property type="entry name" value="RNA-BINDING PROTEIN 25"/>
    <property type="match status" value="1"/>
</dbReference>
<dbReference type="PANTHER" id="PTHR18806">
    <property type="entry name" value="RBM25 PROTEIN"/>
    <property type="match status" value="1"/>
</dbReference>
<proteinExistence type="inferred from homology"/>
<feature type="domain" description="PWI" evidence="3">
    <location>
        <begin position="660"/>
        <end position="756"/>
    </location>
</feature>
<feature type="region of interest" description="Disordered" evidence="2">
    <location>
        <begin position="530"/>
        <end position="579"/>
    </location>
</feature>
<dbReference type="Proteomes" id="UP001287286">
    <property type="component" value="Unassembled WGS sequence"/>
</dbReference>